<dbReference type="InterPro" id="IPR036388">
    <property type="entry name" value="WH-like_DNA-bd_sf"/>
</dbReference>
<dbReference type="Proteomes" id="UP000682733">
    <property type="component" value="Unassembled WGS sequence"/>
</dbReference>
<feature type="domain" description="O-methyltransferase C-terminal" evidence="9">
    <location>
        <begin position="142"/>
        <end position="355"/>
    </location>
</feature>
<gene>
    <name evidence="11" type="ORF">OVA965_LOCUS17893</name>
    <name evidence="12" type="ORF">TMI583_LOCUS17901</name>
</gene>
<dbReference type="Pfam" id="PF00891">
    <property type="entry name" value="Methyltransf_2"/>
    <property type="match status" value="1"/>
</dbReference>
<evidence type="ECO:0000256" key="6">
    <source>
        <dbReference type="ARBA" id="ARBA00040730"/>
    </source>
</evidence>
<evidence type="ECO:0000256" key="4">
    <source>
        <dbReference type="ARBA" id="ARBA00037645"/>
    </source>
</evidence>
<evidence type="ECO:0000313" key="11">
    <source>
        <dbReference type="EMBL" id="CAF1071030.1"/>
    </source>
</evidence>
<organism evidence="12 13">
    <name type="scientific">Didymodactylos carnosus</name>
    <dbReference type="NCBI Taxonomy" id="1234261"/>
    <lineage>
        <taxon>Eukaryota</taxon>
        <taxon>Metazoa</taxon>
        <taxon>Spiralia</taxon>
        <taxon>Gnathifera</taxon>
        <taxon>Rotifera</taxon>
        <taxon>Eurotatoria</taxon>
        <taxon>Bdelloidea</taxon>
        <taxon>Philodinida</taxon>
        <taxon>Philodinidae</taxon>
        <taxon>Didymodactylos</taxon>
    </lineage>
</organism>
<keyword evidence="3" id="KW-0949">S-adenosyl-L-methionine</keyword>
<dbReference type="EMBL" id="CAJOBA010008733">
    <property type="protein sequence ID" value="CAF3835297.1"/>
    <property type="molecule type" value="Genomic_DNA"/>
</dbReference>
<sequence>MTEEENNLASPLVTSGLSKYMSFIYHRFIEVAVWTFAELGIADLIVQPITAAQLCQLTGWNIEFVYRLLRTCANADIVKEEISDNDNQQQSLEYTRYFQLTSSGLLLKSDHPTNARGIVRWSFGSLCKQSSMCLPQLIRDGYKHGHGAAQITGFPSIFEYLEQHENAEQLLIFNQTMSAYTIEAALIIALAIDFSRFHTLVDIGGSFGILLNEILKKHLKLNGILFDLSNVIDLAEKTNLFKHIDKQRYQFVAGNMFETSTIPKSDSYILKFILHDFDDEKAIEILKSIYNANREEKKIITLFIVEMIILPTITNNLNHLENWRTHGMDLHMLYMFGSKERTQTQYEQLLRESGFDFKKLYYLSKGPYSVIEATATFA</sequence>
<dbReference type="SUPFAM" id="SSF53335">
    <property type="entry name" value="S-adenosyl-L-methionine-dependent methyltransferases"/>
    <property type="match status" value="1"/>
</dbReference>
<dbReference type="GO" id="GO:0046983">
    <property type="term" value="F:protein dimerization activity"/>
    <property type="evidence" value="ECO:0007669"/>
    <property type="project" value="InterPro"/>
</dbReference>
<proteinExistence type="predicted"/>
<dbReference type="AlphaFoldDB" id="A0A8S2K2Q0"/>
<dbReference type="PROSITE" id="PS51683">
    <property type="entry name" value="SAM_OMT_II"/>
    <property type="match status" value="1"/>
</dbReference>
<dbReference type="SUPFAM" id="SSF46785">
    <property type="entry name" value="Winged helix' DNA-binding domain"/>
    <property type="match status" value="1"/>
</dbReference>
<dbReference type="Gene3D" id="3.40.50.150">
    <property type="entry name" value="Vaccinia Virus protein VP39"/>
    <property type="match status" value="1"/>
</dbReference>
<dbReference type="InterPro" id="IPR029063">
    <property type="entry name" value="SAM-dependent_MTases_sf"/>
</dbReference>
<dbReference type="PANTHER" id="PTHR43712:SF2">
    <property type="entry name" value="O-METHYLTRANSFERASE CICE"/>
    <property type="match status" value="1"/>
</dbReference>
<dbReference type="Gene3D" id="1.10.10.10">
    <property type="entry name" value="Winged helix-like DNA-binding domain superfamily/Winged helix DNA-binding domain"/>
    <property type="match status" value="1"/>
</dbReference>
<keyword evidence="1" id="KW-0489">Methyltransferase</keyword>
<dbReference type="GO" id="GO:0032259">
    <property type="term" value="P:methylation"/>
    <property type="evidence" value="ECO:0007669"/>
    <property type="project" value="UniProtKB-KW"/>
</dbReference>
<reference evidence="12" key="1">
    <citation type="submission" date="2021-02" db="EMBL/GenBank/DDBJ databases">
        <authorList>
            <person name="Nowell W R."/>
        </authorList>
    </citation>
    <scope>NUCLEOTIDE SEQUENCE</scope>
</reference>
<dbReference type="Proteomes" id="UP000677228">
    <property type="component" value="Unassembled WGS sequence"/>
</dbReference>
<evidence type="ECO:0000256" key="1">
    <source>
        <dbReference type="ARBA" id="ARBA00022603"/>
    </source>
</evidence>
<dbReference type="InterPro" id="IPR001077">
    <property type="entry name" value="COMT_C"/>
</dbReference>
<dbReference type="EC" id="2.1.1.4" evidence="5"/>
<comment type="function">
    <text evidence="4">Catalyzes the transfer of a methyl group onto N-acetylserotonin, producing melatonin (N-acetyl-5-methoxytryptamine).</text>
</comment>
<evidence type="ECO:0000256" key="5">
    <source>
        <dbReference type="ARBA" id="ARBA00039116"/>
    </source>
</evidence>
<evidence type="ECO:0000256" key="8">
    <source>
        <dbReference type="PIRSR" id="PIRSR005739-1"/>
    </source>
</evidence>
<dbReference type="InterPro" id="IPR036390">
    <property type="entry name" value="WH_DNA-bd_sf"/>
</dbReference>
<dbReference type="InterPro" id="IPR012967">
    <property type="entry name" value="COMT_dimerisation"/>
</dbReference>
<evidence type="ECO:0000313" key="13">
    <source>
        <dbReference type="Proteomes" id="UP000682733"/>
    </source>
</evidence>
<feature type="domain" description="O-methyltransferase dimerisation" evidence="10">
    <location>
        <begin position="32"/>
        <end position="87"/>
    </location>
</feature>
<protein>
    <recommendedName>
        <fullName evidence="6">Acetylserotonin O-methyltransferase</fullName>
        <ecNumber evidence="5">2.1.1.4</ecNumber>
    </recommendedName>
    <alternativeName>
        <fullName evidence="7">Hydroxyindole O-methyltransferase</fullName>
    </alternativeName>
</protein>
<evidence type="ECO:0000313" key="12">
    <source>
        <dbReference type="EMBL" id="CAF3835297.1"/>
    </source>
</evidence>
<feature type="active site" description="Proton acceptor" evidence="8">
    <location>
        <position position="275"/>
    </location>
</feature>
<keyword evidence="2" id="KW-0808">Transferase</keyword>
<accession>A0A8S2K2Q0</accession>
<dbReference type="GO" id="GO:0017096">
    <property type="term" value="F:acetylserotonin O-methyltransferase activity"/>
    <property type="evidence" value="ECO:0007669"/>
    <property type="project" value="UniProtKB-EC"/>
</dbReference>
<dbReference type="EMBL" id="CAJNOK010008719">
    <property type="protein sequence ID" value="CAF1071030.1"/>
    <property type="molecule type" value="Genomic_DNA"/>
</dbReference>
<dbReference type="InterPro" id="IPR016461">
    <property type="entry name" value="COMT-like"/>
</dbReference>
<dbReference type="PANTHER" id="PTHR43712">
    <property type="entry name" value="PUTATIVE (AFU_ORTHOLOGUE AFUA_4G14580)-RELATED"/>
    <property type="match status" value="1"/>
</dbReference>
<dbReference type="PIRSF" id="PIRSF005739">
    <property type="entry name" value="O-mtase"/>
    <property type="match status" value="1"/>
</dbReference>
<comment type="caution">
    <text evidence="12">The sequence shown here is derived from an EMBL/GenBank/DDBJ whole genome shotgun (WGS) entry which is preliminary data.</text>
</comment>
<evidence type="ECO:0000256" key="3">
    <source>
        <dbReference type="ARBA" id="ARBA00022691"/>
    </source>
</evidence>
<name>A0A8S2K2Q0_9BILA</name>
<evidence type="ECO:0000256" key="2">
    <source>
        <dbReference type="ARBA" id="ARBA00022679"/>
    </source>
</evidence>
<evidence type="ECO:0000259" key="10">
    <source>
        <dbReference type="Pfam" id="PF08100"/>
    </source>
</evidence>
<evidence type="ECO:0000259" key="9">
    <source>
        <dbReference type="Pfam" id="PF00891"/>
    </source>
</evidence>
<evidence type="ECO:0000256" key="7">
    <source>
        <dbReference type="ARBA" id="ARBA00043054"/>
    </source>
</evidence>
<dbReference type="Pfam" id="PF08100">
    <property type="entry name" value="Dimerisation"/>
    <property type="match status" value="1"/>
</dbReference>